<accession>A0ABR0R7W0</accession>
<dbReference type="EMBL" id="JAVHJV010000025">
    <property type="protein sequence ID" value="KAK5936636.1"/>
    <property type="molecule type" value="Genomic_DNA"/>
</dbReference>
<organism evidence="2 3">
    <name type="scientific">Knufia obscura</name>
    <dbReference type="NCBI Taxonomy" id="1635080"/>
    <lineage>
        <taxon>Eukaryota</taxon>
        <taxon>Fungi</taxon>
        <taxon>Dikarya</taxon>
        <taxon>Ascomycota</taxon>
        <taxon>Pezizomycotina</taxon>
        <taxon>Eurotiomycetes</taxon>
        <taxon>Chaetothyriomycetidae</taxon>
        <taxon>Chaetothyriales</taxon>
        <taxon>Trichomeriaceae</taxon>
        <taxon>Knufia</taxon>
    </lineage>
</organism>
<name>A0ABR0R7W0_9EURO</name>
<dbReference type="Proteomes" id="UP001334248">
    <property type="component" value="Unassembled WGS sequence"/>
</dbReference>
<gene>
    <name evidence="2" type="ORF">PMZ80_011101</name>
</gene>
<keyword evidence="1" id="KW-0732">Signal</keyword>
<protein>
    <submittedName>
        <fullName evidence="2">Uncharacterized protein</fullName>
    </submittedName>
</protein>
<sequence length="181" mass="18570">MLPSITFTSLTLLAGTAHSLALANAPPSSSWQNACPAAVDGLISGTEINILAQQGERNATEALQAIEAKNPVDMTAFAAGKAVLVNDVMFGMTIRRYNQLIAPAGNAALAGLATYAAAQSTELALAQSLNGVPSHDSSILAMLVTDVTNGITLNQNNTELAADGCYSPLLQYLPAVVADSV</sequence>
<comment type="caution">
    <text evidence="2">The sequence shown here is derived from an EMBL/GenBank/DDBJ whole genome shotgun (WGS) entry which is preliminary data.</text>
</comment>
<evidence type="ECO:0000313" key="2">
    <source>
        <dbReference type="EMBL" id="KAK5936636.1"/>
    </source>
</evidence>
<proteinExistence type="predicted"/>
<dbReference type="GeneID" id="90004550"/>
<evidence type="ECO:0000256" key="1">
    <source>
        <dbReference type="SAM" id="SignalP"/>
    </source>
</evidence>
<dbReference type="RefSeq" id="XP_064724726.1">
    <property type="nucleotide sequence ID" value="XM_064879489.1"/>
</dbReference>
<feature type="signal peptide" evidence="1">
    <location>
        <begin position="1"/>
        <end position="21"/>
    </location>
</feature>
<reference evidence="2 3" key="1">
    <citation type="journal article" date="2023" name="Res Sq">
        <title>Genomic and morphological characterization of Knufia obscura isolated from the Mars 2020 spacecraft assembly facility.</title>
        <authorList>
            <person name="Chander A.M."/>
            <person name="Teixeira M.M."/>
            <person name="Singh N.K."/>
            <person name="Williams M.P."/>
            <person name="Parker C.W."/>
            <person name="Leo P."/>
            <person name="Stajich J.E."/>
            <person name="Torok T."/>
            <person name="Tighe S."/>
            <person name="Mason C.E."/>
            <person name="Venkateswaran K."/>
        </authorList>
    </citation>
    <scope>NUCLEOTIDE SEQUENCE [LARGE SCALE GENOMIC DNA]</scope>
    <source>
        <strain evidence="2 3">CCFEE 5817</strain>
    </source>
</reference>
<keyword evidence="3" id="KW-1185">Reference proteome</keyword>
<feature type="chain" id="PRO_5047403129" evidence="1">
    <location>
        <begin position="22"/>
        <end position="181"/>
    </location>
</feature>
<evidence type="ECO:0000313" key="3">
    <source>
        <dbReference type="Proteomes" id="UP001334248"/>
    </source>
</evidence>